<evidence type="ECO:0000313" key="7">
    <source>
        <dbReference type="Proteomes" id="UP000829999"/>
    </source>
</evidence>
<dbReference type="PROSITE" id="PS00284">
    <property type="entry name" value="SERPIN"/>
    <property type="match status" value="1"/>
</dbReference>
<protein>
    <submittedName>
        <fullName evidence="8">Antichymotrypsin-2 isoform X1</fullName>
    </submittedName>
</protein>
<dbReference type="Gene3D" id="2.30.39.10">
    <property type="entry name" value="Alpha-1-antitrypsin, domain 1"/>
    <property type="match status" value="1"/>
</dbReference>
<keyword evidence="5" id="KW-0732">Signal</keyword>
<evidence type="ECO:0000259" key="6">
    <source>
        <dbReference type="SMART" id="SM00093"/>
    </source>
</evidence>
<feature type="chain" id="PRO_5040250451" evidence="5">
    <location>
        <begin position="17"/>
        <end position="422"/>
    </location>
</feature>
<organism evidence="7 8">
    <name type="scientific">Spodoptera frugiperda</name>
    <name type="common">Fall armyworm</name>
    <dbReference type="NCBI Taxonomy" id="7108"/>
    <lineage>
        <taxon>Eukaryota</taxon>
        <taxon>Metazoa</taxon>
        <taxon>Ecdysozoa</taxon>
        <taxon>Arthropoda</taxon>
        <taxon>Hexapoda</taxon>
        <taxon>Insecta</taxon>
        <taxon>Pterygota</taxon>
        <taxon>Neoptera</taxon>
        <taxon>Endopterygota</taxon>
        <taxon>Lepidoptera</taxon>
        <taxon>Glossata</taxon>
        <taxon>Ditrysia</taxon>
        <taxon>Noctuoidea</taxon>
        <taxon>Noctuidae</taxon>
        <taxon>Amphipyrinae</taxon>
        <taxon>Spodoptera</taxon>
    </lineage>
</organism>
<keyword evidence="3" id="KW-0722">Serine protease inhibitor</keyword>
<keyword evidence="7" id="KW-1185">Reference proteome</keyword>
<dbReference type="InterPro" id="IPR023795">
    <property type="entry name" value="Serpin_CS"/>
</dbReference>
<proteinExistence type="inferred from homology"/>
<dbReference type="InterPro" id="IPR036186">
    <property type="entry name" value="Serpin_sf"/>
</dbReference>
<accession>A0A9R0DL88</accession>
<sequence length="422" mass="48081">MRLYFILIYLGVIVSAKKHKHRSSDKDSTTEATRTRSWESAEHDAETITFVDTYLDLRGTMRKEFALEAAFVDHARNMICSPMSALMPLGKLALGAEGRSERELLKALGLESSKQLETSFAHLITNMQYLPGVTLDVASRVYVASDKSLNRKFEKHTKQIFKSSCQRIDTSEPSDTASMINNWVREKTRGKIKRLIEPSDISKHTSLILVNAIYFYGTWHERFTKTYTDDFHSASGTRRIPMMSREGTYNYYQCDTLNAQIVEIPYEGGQSSMIVVLPYNKNGLPVLLRALKLAPELLNQALEKMKKADLILCMPKFKIETDFDLGDLYKKVGVRSIFDPKKSKLTGIIDDETVHVSKAIHKAVIEVNEKGTEAAASSVYVIQPIKYIEKLKFKVDRPFLFYVTAIKEQLFVGTFQGNYRKH</sequence>
<keyword evidence="2" id="KW-0646">Protease inhibitor</keyword>
<dbReference type="SMART" id="SM00093">
    <property type="entry name" value="SERPIN"/>
    <property type="match status" value="1"/>
</dbReference>
<dbReference type="AlphaFoldDB" id="A0A9R0DL88"/>
<comment type="similarity">
    <text evidence="1 4">Belongs to the serpin family.</text>
</comment>
<evidence type="ECO:0000256" key="5">
    <source>
        <dbReference type="SAM" id="SignalP"/>
    </source>
</evidence>
<evidence type="ECO:0000256" key="3">
    <source>
        <dbReference type="ARBA" id="ARBA00022900"/>
    </source>
</evidence>
<evidence type="ECO:0000256" key="4">
    <source>
        <dbReference type="RuleBase" id="RU000411"/>
    </source>
</evidence>
<dbReference type="Pfam" id="PF00079">
    <property type="entry name" value="Serpin"/>
    <property type="match status" value="1"/>
</dbReference>
<dbReference type="Proteomes" id="UP000829999">
    <property type="component" value="Chromosome 20"/>
</dbReference>
<feature type="signal peptide" evidence="5">
    <location>
        <begin position="1"/>
        <end position="16"/>
    </location>
</feature>
<dbReference type="RefSeq" id="XP_035458992.2">
    <property type="nucleotide sequence ID" value="XM_035603099.2"/>
</dbReference>
<dbReference type="InterPro" id="IPR042185">
    <property type="entry name" value="Serpin_sf_2"/>
</dbReference>
<dbReference type="GO" id="GO:0004867">
    <property type="term" value="F:serine-type endopeptidase inhibitor activity"/>
    <property type="evidence" value="ECO:0007669"/>
    <property type="project" value="UniProtKB-KW"/>
</dbReference>
<evidence type="ECO:0000256" key="2">
    <source>
        <dbReference type="ARBA" id="ARBA00022690"/>
    </source>
</evidence>
<reference evidence="8" key="1">
    <citation type="submission" date="2025-08" db="UniProtKB">
        <authorList>
            <consortium name="RefSeq"/>
        </authorList>
    </citation>
    <scope>IDENTIFICATION</scope>
    <source>
        <tissue evidence="8">Whole larval tissue</tissue>
    </source>
</reference>
<dbReference type="GO" id="GO:0005615">
    <property type="term" value="C:extracellular space"/>
    <property type="evidence" value="ECO:0007669"/>
    <property type="project" value="InterPro"/>
</dbReference>
<feature type="domain" description="Serpin" evidence="6">
    <location>
        <begin position="59"/>
        <end position="418"/>
    </location>
</feature>
<evidence type="ECO:0000256" key="1">
    <source>
        <dbReference type="ARBA" id="ARBA00009500"/>
    </source>
</evidence>
<dbReference type="PANTHER" id="PTHR11461:SF211">
    <property type="entry name" value="GH10112P-RELATED"/>
    <property type="match status" value="1"/>
</dbReference>
<dbReference type="InterPro" id="IPR023796">
    <property type="entry name" value="Serpin_dom"/>
</dbReference>
<dbReference type="InterPro" id="IPR000215">
    <property type="entry name" value="Serpin_fam"/>
</dbReference>
<dbReference type="OrthoDB" id="671595at2759"/>
<dbReference type="CDD" id="cd19579">
    <property type="entry name" value="serpin1K-like"/>
    <property type="match status" value="1"/>
</dbReference>
<gene>
    <name evidence="8" type="primary">LOC118282160</name>
</gene>
<dbReference type="Gene3D" id="3.30.497.10">
    <property type="entry name" value="Antithrombin, subunit I, domain 2"/>
    <property type="match status" value="1"/>
</dbReference>
<dbReference type="PANTHER" id="PTHR11461">
    <property type="entry name" value="SERINE PROTEASE INHIBITOR, SERPIN"/>
    <property type="match status" value="1"/>
</dbReference>
<evidence type="ECO:0000313" key="8">
    <source>
        <dbReference type="RefSeq" id="XP_035458992.2"/>
    </source>
</evidence>
<dbReference type="InterPro" id="IPR042178">
    <property type="entry name" value="Serpin_sf_1"/>
</dbReference>
<dbReference type="SUPFAM" id="SSF56574">
    <property type="entry name" value="Serpins"/>
    <property type="match status" value="1"/>
</dbReference>
<dbReference type="GeneID" id="118282160"/>
<name>A0A9R0DL88_SPOFR</name>